<dbReference type="PROSITE" id="PS00012">
    <property type="entry name" value="PHOSPHOPANTETHEINE"/>
    <property type="match status" value="1"/>
</dbReference>
<reference evidence="1" key="1">
    <citation type="submission" date="2022-03" db="EMBL/GenBank/DDBJ databases">
        <authorList>
            <person name="Martin C."/>
        </authorList>
    </citation>
    <scope>NUCLEOTIDE SEQUENCE</scope>
</reference>
<protein>
    <submittedName>
        <fullName evidence="1">Uncharacterized protein</fullName>
    </submittedName>
</protein>
<dbReference type="Gene3D" id="1.10.1200.10">
    <property type="entry name" value="ACP-like"/>
    <property type="match status" value="1"/>
</dbReference>
<dbReference type="Pfam" id="PF00550">
    <property type="entry name" value="PP-binding"/>
    <property type="match status" value="1"/>
</dbReference>
<dbReference type="InterPro" id="IPR009081">
    <property type="entry name" value="PP-bd_ACP"/>
</dbReference>
<gene>
    <name evidence="1" type="ORF">OFUS_LOCUS5638</name>
</gene>
<dbReference type="AlphaFoldDB" id="A0A8J1Y9P0"/>
<dbReference type="InterPro" id="IPR036736">
    <property type="entry name" value="ACP-like_sf"/>
</dbReference>
<dbReference type="PROSITE" id="PS50075">
    <property type="entry name" value="CARRIER"/>
    <property type="match status" value="1"/>
</dbReference>
<organism evidence="1 2">
    <name type="scientific">Owenia fusiformis</name>
    <name type="common">Polychaete worm</name>
    <dbReference type="NCBI Taxonomy" id="6347"/>
    <lineage>
        <taxon>Eukaryota</taxon>
        <taxon>Metazoa</taxon>
        <taxon>Spiralia</taxon>
        <taxon>Lophotrochozoa</taxon>
        <taxon>Annelida</taxon>
        <taxon>Polychaeta</taxon>
        <taxon>Sedentaria</taxon>
        <taxon>Canalipalpata</taxon>
        <taxon>Sabellida</taxon>
        <taxon>Oweniida</taxon>
        <taxon>Oweniidae</taxon>
        <taxon>Owenia</taxon>
    </lineage>
</organism>
<dbReference type="Gene3D" id="3.40.630.30">
    <property type="match status" value="1"/>
</dbReference>
<dbReference type="SUPFAM" id="SSF47336">
    <property type="entry name" value="ACP-like"/>
    <property type="match status" value="1"/>
</dbReference>
<dbReference type="Proteomes" id="UP000749559">
    <property type="component" value="Unassembled WGS sequence"/>
</dbReference>
<name>A0A8J1Y9P0_OWEFU</name>
<dbReference type="OrthoDB" id="416786at2759"/>
<proteinExistence type="predicted"/>
<keyword evidence="2" id="KW-1185">Reference proteome</keyword>
<sequence length="323" mass="35992">MASKEILLDIIASIQSIPKEEIDPNKSYFEIGGNSINAARILVGLKKKGLKISMPDFLAATSLNELADKVKVIGEKGVPAAAAAAPVVKPEPKAMDKFSKVYYETDKYAVVDLKECEDNANGIEYMTHSFGVRDEMCVALNPKYEDMYEAFKNCWPYTLGANLSVGIVNKKSGKMVACQMNYNFATYDTDFDFGSTFPECILPVFYMIESVETPMKKETIEKHGGTWLFEFIFGTDKTLSHQENLELTNIACAYAEPFAKAKGLKGIAITDTNPVTCALDELEHNYIKVKSIQMNQWEAEDGTKPFHKLPDYEVITALYKVVS</sequence>
<evidence type="ECO:0000313" key="1">
    <source>
        <dbReference type="EMBL" id="CAH1778769.1"/>
    </source>
</evidence>
<comment type="caution">
    <text evidence="1">The sequence shown here is derived from an EMBL/GenBank/DDBJ whole genome shotgun (WGS) entry which is preliminary data.</text>
</comment>
<accession>A0A8J1Y9P0</accession>
<dbReference type="EMBL" id="CAIIXF020000003">
    <property type="protein sequence ID" value="CAH1778769.1"/>
    <property type="molecule type" value="Genomic_DNA"/>
</dbReference>
<evidence type="ECO:0000313" key="2">
    <source>
        <dbReference type="Proteomes" id="UP000749559"/>
    </source>
</evidence>
<dbReference type="InterPro" id="IPR006162">
    <property type="entry name" value="Ppantetheine_attach_site"/>
</dbReference>